<protein>
    <submittedName>
        <fullName evidence="1">UDP-glucose 4-epimerase</fullName>
    </submittedName>
</protein>
<dbReference type="Proteomes" id="UP000053859">
    <property type="component" value="Unassembled WGS sequence"/>
</dbReference>
<dbReference type="PATRIC" id="fig|146537.3.peg.2791"/>
<evidence type="ECO:0000313" key="1">
    <source>
        <dbReference type="EMBL" id="GAP47907.1"/>
    </source>
</evidence>
<reference evidence="1" key="1">
    <citation type="journal article" date="2015" name="Genome Announc.">
        <title>Draft Genome Sequence of Thiostrepton-Producing Streptomyces azureus ATCC 14921.</title>
        <authorList>
            <person name="Sakihara K."/>
            <person name="Maeda J."/>
            <person name="Tashiro K."/>
            <person name="Fujino Y."/>
            <person name="Kuhara S."/>
            <person name="Ohshima T."/>
            <person name="Ogata S."/>
            <person name="Doi K."/>
        </authorList>
    </citation>
    <scope>NUCLEOTIDE SEQUENCE [LARGE SCALE GENOMIC DNA]</scope>
    <source>
        <strain evidence="1">ATCC14921</strain>
    </source>
</reference>
<evidence type="ECO:0000313" key="2">
    <source>
        <dbReference type="Proteomes" id="UP000053859"/>
    </source>
</evidence>
<accession>A0A0K8PJ45</accession>
<organism evidence="1 2">
    <name type="scientific">Streptomyces azureus</name>
    <dbReference type="NCBI Taxonomy" id="146537"/>
    <lineage>
        <taxon>Bacteria</taxon>
        <taxon>Bacillati</taxon>
        <taxon>Actinomycetota</taxon>
        <taxon>Actinomycetes</taxon>
        <taxon>Kitasatosporales</taxon>
        <taxon>Streptomycetaceae</taxon>
        <taxon>Streptomyces</taxon>
    </lineage>
</organism>
<dbReference type="EMBL" id="DF968243">
    <property type="protein sequence ID" value="GAP47907.1"/>
    <property type="molecule type" value="Genomic_DNA"/>
</dbReference>
<proteinExistence type="predicted"/>
<sequence>MALIRALAWTGSTSALGEDRAVCAGLLAELVRAVVVDGFVSTLPESVEDLQAVVRRAVTGLVEGDAEDESREHFEVGGAVIEEYGVSGHDEVGAVAEEVFLLECVFFLS</sequence>
<gene>
    <name evidence="1" type="ORF">SAZU_2644</name>
</gene>
<keyword evidence="2" id="KW-1185">Reference proteome</keyword>
<name>A0A0K8PJ45_STRAJ</name>
<dbReference type="AlphaFoldDB" id="A0A0K8PJ45"/>